<keyword evidence="2" id="KW-1185">Reference proteome</keyword>
<evidence type="ECO:0000313" key="2">
    <source>
        <dbReference type="Proteomes" id="UP000546464"/>
    </source>
</evidence>
<dbReference type="EMBL" id="JACHVB010000052">
    <property type="protein sequence ID" value="MBC2595812.1"/>
    <property type="molecule type" value="Genomic_DNA"/>
</dbReference>
<dbReference type="Pfam" id="PF13148">
    <property type="entry name" value="DUF3987"/>
    <property type="match status" value="1"/>
</dbReference>
<evidence type="ECO:0000313" key="1">
    <source>
        <dbReference type="EMBL" id="MBC2595812.1"/>
    </source>
</evidence>
<accession>A0A842HHC2</accession>
<dbReference type="Proteomes" id="UP000546464">
    <property type="component" value="Unassembled WGS sequence"/>
</dbReference>
<proteinExistence type="predicted"/>
<dbReference type="AlphaFoldDB" id="A0A842HHC2"/>
<organism evidence="1 2">
    <name type="scientific">Ruficoccus amylovorans</name>
    <dbReference type="NCBI Taxonomy" id="1804625"/>
    <lineage>
        <taxon>Bacteria</taxon>
        <taxon>Pseudomonadati</taxon>
        <taxon>Verrucomicrobiota</taxon>
        <taxon>Opitutia</taxon>
        <taxon>Puniceicoccales</taxon>
        <taxon>Cerasicoccaceae</taxon>
        <taxon>Ruficoccus</taxon>
    </lineage>
</organism>
<sequence>MPRILVCQSWSRPRLRHTGEQAPALTPEIWQTWAGVIKGLYKLSNTGRWEPAVKLSLDARQQFDDSHNTYCDSFDIRPEGDSFEARKVEQAMRIALVLHAIDCPDNPAQHPLSGRTAQTALALATYYGQAARQHQESARQRQDEDSIQRIMATASSYGTETPEGVTVAIREIKRRNSLTQEQLNALALRYPDSIMITTRQPGPEGGRASPVLLIKGNCINSPQ</sequence>
<protein>
    <submittedName>
        <fullName evidence="1">DUF3987 domain-containing protein</fullName>
    </submittedName>
</protein>
<name>A0A842HHC2_9BACT</name>
<gene>
    <name evidence="1" type="ORF">H5P28_16215</name>
</gene>
<comment type="caution">
    <text evidence="1">The sequence shown here is derived from an EMBL/GenBank/DDBJ whole genome shotgun (WGS) entry which is preliminary data.</text>
</comment>
<reference evidence="1 2" key="1">
    <citation type="submission" date="2020-07" db="EMBL/GenBank/DDBJ databases">
        <authorList>
            <person name="Feng X."/>
        </authorList>
    </citation>
    <scope>NUCLEOTIDE SEQUENCE [LARGE SCALE GENOMIC DNA]</scope>
    <source>
        <strain evidence="1 2">JCM31066</strain>
    </source>
</reference>
<dbReference type="InterPro" id="IPR025048">
    <property type="entry name" value="DUF3987"/>
</dbReference>